<gene>
    <name evidence="4" type="ORF">L1F29_13115</name>
</gene>
<dbReference type="EC" id="2.3.1.-" evidence="4"/>
<protein>
    <submittedName>
        <fullName evidence="4">GNAT family N-acetyltransferase</fullName>
        <ecNumber evidence="4">2.3.1.-</ecNumber>
    </submittedName>
</protein>
<name>A0ABY5SFI8_9BACL</name>
<dbReference type="EMBL" id="CP091430">
    <property type="protein sequence ID" value="UVI32701.1"/>
    <property type="molecule type" value="Genomic_DNA"/>
</dbReference>
<evidence type="ECO:0000313" key="5">
    <source>
        <dbReference type="Proteomes" id="UP001057877"/>
    </source>
</evidence>
<proteinExistence type="predicted"/>
<evidence type="ECO:0000313" key="4">
    <source>
        <dbReference type="EMBL" id="UVI32701.1"/>
    </source>
</evidence>
<keyword evidence="1 4" id="KW-0808">Transferase</keyword>
<dbReference type="PANTHER" id="PTHR43877">
    <property type="entry name" value="AMINOALKYLPHOSPHONATE N-ACETYLTRANSFERASE-RELATED-RELATED"/>
    <property type="match status" value="1"/>
</dbReference>
<dbReference type="CDD" id="cd04301">
    <property type="entry name" value="NAT_SF"/>
    <property type="match status" value="1"/>
</dbReference>
<evidence type="ECO:0000256" key="2">
    <source>
        <dbReference type="ARBA" id="ARBA00023315"/>
    </source>
</evidence>
<keyword evidence="5" id="KW-1185">Reference proteome</keyword>
<evidence type="ECO:0000256" key="1">
    <source>
        <dbReference type="ARBA" id="ARBA00022679"/>
    </source>
</evidence>
<organism evidence="4 5">
    <name type="scientific">Paenibacillus spongiae</name>
    <dbReference type="NCBI Taxonomy" id="2909671"/>
    <lineage>
        <taxon>Bacteria</taxon>
        <taxon>Bacillati</taxon>
        <taxon>Bacillota</taxon>
        <taxon>Bacilli</taxon>
        <taxon>Bacillales</taxon>
        <taxon>Paenibacillaceae</taxon>
        <taxon>Paenibacillus</taxon>
    </lineage>
</organism>
<feature type="domain" description="N-acetyltransferase" evidence="3">
    <location>
        <begin position="5"/>
        <end position="143"/>
    </location>
</feature>
<evidence type="ECO:0000259" key="3">
    <source>
        <dbReference type="PROSITE" id="PS51186"/>
    </source>
</evidence>
<accession>A0ABY5SFI8</accession>
<dbReference type="SUPFAM" id="SSF55729">
    <property type="entry name" value="Acyl-CoA N-acyltransferases (Nat)"/>
    <property type="match status" value="1"/>
</dbReference>
<dbReference type="RefSeq" id="WP_258388750.1">
    <property type="nucleotide sequence ID" value="NZ_CP091430.1"/>
</dbReference>
<dbReference type="InterPro" id="IPR016181">
    <property type="entry name" value="Acyl_CoA_acyltransferase"/>
</dbReference>
<keyword evidence="2 4" id="KW-0012">Acyltransferase</keyword>
<dbReference type="PROSITE" id="PS51186">
    <property type="entry name" value="GNAT"/>
    <property type="match status" value="1"/>
</dbReference>
<reference evidence="4" key="1">
    <citation type="submission" date="2022-01" db="EMBL/GenBank/DDBJ databases">
        <title>Paenibacillus spongiae sp. nov., isolated from marine sponge.</title>
        <authorList>
            <person name="Li Z."/>
            <person name="Zhang M."/>
        </authorList>
    </citation>
    <scope>NUCLEOTIDE SEQUENCE</scope>
    <source>
        <strain evidence="4">PHS-Z3</strain>
    </source>
</reference>
<dbReference type="GO" id="GO:0016746">
    <property type="term" value="F:acyltransferase activity"/>
    <property type="evidence" value="ECO:0007669"/>
    <property type="project" value="UniProtKB-KW"/>
</dbReference>
<sequence length="143" mass="16273">MNRTKTTVAAGEQELKSVYAIRRAVFVQEQGVSEEEEYDEHEESSDHVLVYYDGQPVGTGRLRVLDSKAKLERVCILPEYRKYGLGREVMTALEEAARSKGLSHAKLHAQTHARDFYTKLGYEQVSEEFMEADIPHVAMVKPL</sequence>
<dbReference type="Proteomes" id="UP001057877">
    <property type="component" value="Chromosome"/>
</dbReference>
<dbReference type="InterPro" id="IPR000182">
    <property type="entry name" value="GNAT_dom"/>
</dbReference>
<dbReference type="Pfam" id="PF13673">
    <property type="entry name" value="Acetyltransf_10"/>
    <property type="match status" value="1"/>
</dbReference>
<dbReference type="Gene3D" id="3.40.630.30">
    <property type="match status" value="1"/>
</dbReference>
<dbReference type="InterPro" id="IPR050832">
    <property type="entry name" value="Bact_Acetyltransf"/>
</dbReference>